<dbReference type="InterPro" id="IPR012779">
    <property type="entry name" value="Peptidase_M1_pepN"/>
</dbReference>
<keyword evidence="6 18" id="KW-0031">Aminopeptidase</keyword>
<feature type="domain" description="Aminopeptidase N-like N-terminal" evidence="17">
    <location>
        <begin position="105"/>
        <end position="188"/>
    </location>
</feature>
<organism evidence="18 19">
    <name type="scientific">Proteobacteria bacterium 228</name>
    <dbReference type="NCBI Taxonomy" id="2083153"/>
    <lineage>
        <taxon>Bacteria</taxon>
        <taxon>Pseudomonadati</taxon>
        <taxon>Pseudomonadota</taxon>
    </lineage>
</organism>
<dbReference type="GO" id="GO:0008237">
    <property type="term" value="F:metallopeptidase activity"/>
    <property type="evidence" value="ECO:0007669"/>
    <property type="project" value="UniProtKB-UniRule"/>
</dbReference>
<dbReference type="GO" id="GO:0008270">
    <property type="term" value="F:zinc ion binding"/>
    <property type="evidence" value="ECO:0007669"/>
    <property type="project" value="InterPro"/>
</dbReference>
<comment type="function">
    <text evidence="12">Aminopeptidase N is involved in the degradation of intracellular peptides generated by protein breakdown during normal growth as well as in response to nutrient starvation.</text>
</comment>
<dbReference type="Pfam" id="PF01433">
    <property type="entry name" value="Peptidase_M1"/>
    <property type="match status" value="1"/>
</dbReference>
<dbReference type="InterPro" id="IPR045357">
    <property type="entry name" value="Aminopeptidase_N-like_N"/>
</dbReference>
<feature type="domain" description="Peptidase M1 alanyl aminopeptidase C-terminal" evidence="16">
    <location>
        <begin position="548"/>
        <end position="868"/>
    </location>
</feature>
<dbReference type="FunFam" id="2.60.40.1730:FF:000005">
    <property type="entry name" value="Aminopeptidase N"/>
    <property type="match status" value="1"/>
</dbReference>
<evidence type="ECO:0000259" key="14">
    <source>
        <dbReference type="Pfam" id="PF01433"/>
    </source>
</evidence>
<dbReference type="CDD" id="cd09600">
    <property type="entry name" value="M1_APN"/>
    <property type="match status" value="1"/>
</dbReference>
<feature type="domain" description="Peptidase M1 alanyl aminopeptidase Ig-like fold" evidence="15">
    <location>
        <begin position="446"/>
        <end position="543"/>
    </location>
</feature>
<evidence type="ECO:0000256" key="5">
    <source>
        <dbReference type="ARBA" id="ARBA00015611"/>
    </source>
</evidence>
<dbReference type="AlphaFoldDB" id="A0A2S5KR07"/>
<dbReference type="FunFam" id="2.60.40.1840:FF:000001">
    <property type="entry name" value="Aminopeptidase N"/>
    <property type="match status" value="1"/>
</dbReference>
<dbReference type="InterPro" id="IPR035414">
    <property type="entry name" value="Peptidase_M1_pepN_Ig-like"/>
</dbReference>
<accession>A0A2S5KR07</accession>
<dbReference type="InterPro" id="IPR001930">
    <property type="entry name" value="Peptidase_M1"/>
</dbReference>
<comment type="catalytic activity">
    <reaction evidence="1">
        <text>Release of an N-terminal amino acid, Xaa-|-Yaa- from a peptide, amide or arylamide. Xaa is preferably Ala, but may be most amino acids including Pro (slow action). When a terminal hydrophobic residue is followed by a prolyl residue, the two may be released as an intact Xaa-Pro dipeptide.</text>
        <dbReference type="EC" id="3.4.11.2"/>
    </reaction>
</comment>
<dbReference type="EC" id="3.4.11.2" evidence="4 13"/>
<dbReference type="Gene3D" id="1.25.50.10">
    <property type="entry name" value="Peptidase M1, alanyl aminopeptidase, C-terminal domain"/>
    <property type="match status" value="1"/>
</dbReference>
<keyword evidence="8" id="KW-0479">Metal-binding</keyword>
<evidence type="ECO:0000256" key="4">
    <source>
        <dbReference type="ARBA" id="ARBA00012564"/>
    </source>
</evidence>
<dbReference type="GO" id="GO:0016285">
    <property type="term" value="F:alanyl aminopeptidase activity"/>
    <property type="evidence" value="ECO:0007669"/>
    <property type="project" value="UniProtKB-EC"/>
</dbReference>
<dbReference type="Gene3D" id="2.60.40.1840">
    <property type="match status" value="1"/>
</dbReference>
<dbReference type="FunFam" id="3.30.2010.30:FF:000002">
    <property type="entry name" value="Putative aminopeptidase N"/>
    <property type="match status" value="1"/>
</dbReference>
<keyword evidence="9" id="KW-0378">Hydrolase</keyword>
<dbReference type="PANTHER" id="PTHR46322:SF1">
    <property type="entry name" value="PUROMYCIN-SENSITIVE AMINOPEPTIDASE"/>
    <property type="match status" value="1"/>
</dbReference>
<sequence>MSQDNAKTVYLKDYQPPAFSVESVELTFSLFEEQCQVRSNLHIKRQHPGQLVLNGGQHAEVLRVEVNGELLHESGYRVSGEDWVIEAVPDEATLTVLTQLQPQNNTTLEGLYKSSSMYCTQCEAEGFRQITLYPDRPDVMSVFTTRIEADKALYPVLLSNGNLVEQGELENGRHFAVWHDPFRKPSYLFALVAGDLQHIEDSFTTMSGRAVTLRLYTEARNISKTEFAMGALQRSMKWDEEAYGREYDLDLFNIVAVDDFNMGAMENKSLNIFNSSCVLARADTTTDAGFQRIEAIVAHEYFHNWSGNRVTCRDWFQLSLKEGFTVFRDSQFSSDMGSAAVKRIEDVTLLRTAQFAEDAGPTSHPVRPDNYMEISNFYTLTIYEKGAEVVGMIHTLLGAELFRQGSDLYFERFDGQAVTCDDFVRCMEEVSGRDLTQFMRWYTQAGTPRLQVTDEYDAATGTYYLDVRQTCPATPGQEQKLPFHIPLAVGLLYPDGTEHHLQGDSTLVLDVTEAEQRFMFKGIIQRPIPSLLRGFSAPVKLDYPYSREELSFLMSHDTDGFNRWEAGQRLAMAVLQEQIGAIQAGEELEVDPALIAAFERVLDDTDLDYAVAAKVLTLPSEAYLAENAQVIDVEAIHQARRRVRKVLADALCARFRERYHATEPDGVYAFHGSSIGQRALNNLCLGYLLATEREEALELVRQQYAEADNMTDSMGALAAVVHSPFTTVADELLEQFYGRWSEDALVVNQWLSLQASVAGEGTLAKVQSLLQHAAFDWRNPNKVRSVLGAYGQSSVGFHRADGAGYEFLADQVIHLDPMNPQLASRMVTPLTRWRRYPTARQAQMRAALERIAAQPLSKDVYEIVSKSLV</sequence>
<dbReference type="OrthoDB" id="5287110at2"/>
<keyword evidence="10" id="KW-0862">Zinc</keyword>
<proteinExistence type="inferred from homology"/>
<evidence type="ECO:0000313" key="18">
    <source>
        <dbReference type="EMBL" id="PPC77198.1"/>
    </source>
</evidence>
<dbReference type="NCBIfam" id="TIGR02414">
    <property type="entry name" value="pepN_proteo"/>
    <property type="match status" value="1"/>
</dbReference>
<comment type="caution">
    <text evidence="18">The sequence shown here is derived from an EMBL/GenBank/DDBJ whole genome shotgun (WGS) entry which is preliminary data.</text>
</comment>
<evidence type="ECO:0000256" key="11">
    <source>
        <dbReference type="ARBA" id="ARBA00023049"/>
    </source>
</evidence>
<dbReference type="InterPro" id="IPR037144">
    <property type="entry name" value="Peptidase_M1_pepN_C_sf"/>
</dbReference>
<dbReference type="InterPro" id="IPR014782">
    <property type="entry name" value="Peptidase_M1_dom"/>
</dbReference>
<comment type="similarity">
    <text evidence="3">Belongs to the peptidase M1 family.</text>
</comment>
<protein>
    <recommendedName>
        <fullName evidence="5 13">Aminopeptidase N</fullName>
        <ecNumber evidence="4 13">3.4.11.2</ecNumber>
    </recommendedName>
</protein>
<dbReference type="Gene3D" id="1.10.390.10">
    <property type="entry name" value="Neutral Protease Domain 2"/>
    <property type="match status" value="1"/>
</dbReference>
<dbReference type="Pfam" id="PF11940">
    <property type="entry name" value="DUF3458"/>
    <property type="match status" value="1"/>
</dbReference>
<evidence type="ECO:0000256" key="1">
    <source>
        <dbReference type="ARBA" id="ARBA00000098"/>
    </source>
</evidence>
<evidence type="ECO:0000256" key="8">
    <source>
        <dbReference type="ARBA" id="ARBA00022723"/>
    </source>
</evidence>
<dbReference type="Pfam" id="PF17900">
    <property type="entry name" value="Peptidase_M1_N"/>
    <property type="match status" value="1"/>
</dbReference>
<evidence type="ECO:0000256" key="12">
    <source>
        <dbReference type="ARBA" id="ARBA00059739"/>
    </source>
</evidence>
<dbReference type="SUPFAM" id="SSF55486">
    <property type="entry name" value="Metalloproteases ('zincins'), catalytic domain"/>
    <property type="match status" value="1"/>
</dbReference>
<feature type="domain" description="Peptidase M1 membrane alanine aminopeptidase" evidence="14">
    <location>
        <begin position="227"/>
        <end position="441"/>
    </location>
</feature>
<evidence type="ECO:0000259" key="15">
    <source>
        <dbReference type="Pfam" id="PF11940"/>
    </source>
</evidence>
<dbReference type="Pfam" id="PF17432">
    <property type="entry name" value="DUF3458_C"/>
    <property type="match status" value="1"/>
</dbReference>
<keyword evidence="7" id="KW-0645">Protease</keyword>
<evidence type="ECO:0000256" key="2">
    <source>
        <dbReference type="ARBA" id="ARBA00001947"/>
    </source>
</evidence>
<dbReference type="SUPFAM" id="SSF63737">
    <property type="entry name" value="Leukotriene A4 hydrolase N-terminal domain"/>
    <property type="match status" value="1"/>
</dbReference>
<dbReference type="InterPro" id="IPR038438">
    <property type="entry name" value="PepN_Ig-like_sf"/>
</dbReference>
<dbReference type="EMBL" id="PRLP01000035">
    <property type="protein sequence ID" value="PPC77198.1"/>
    <property type="molecule type" value="Genomic_DNA"/>
</dbReference>
<comment type="cofactor">
    <cofactor evidence="2">
        <name>Zn(2+)</name>
        <dbReference type="ChEBI" id="CHEBI:29105"/>
    </cofactor>
</comment>
<dbReference type="InterPro" id="IPR027268">
    <property type="entry name" value="Peptidase_M4/M1_CTD_sf"/>
</dbReference>
<evidence type="ECO:0000256" key="7">
    <source>
        <dbReference type="ARBA" id="ARBA00022670"/>
    </source>
</evidence>
<dbReference type="Gene3D" id="2.60.40.1730">
    <property type="entry name" value="tricorn interacting facor f3 domain"/>
    <property type="match status" value="1"/>
</dbReference>
<dbReference type="PANTHER" id="PTHR46322">
    <property type="entry name" value="PUROMYCIN-SENSITIVE AMINOPEPTIDASE"/>
    <property type="match status" value="1"/>
</dbReference>
<dbReference type="Gene3D" id="3.30.2010.30">
    <property type="match status" value="1"/>
</dbReference>
<evidence type="ECO:0000259" key="16">
    <source>
        <dbReference type="Pfam" id="PF17432"/>
    </source>
</evidence>
<dbReference type="InterPro" id="IPR024601">
    <property type="entry name" value="Peptidase_M1_pepN_C"/>
</dbReference>
<name>A0A2S5KR07_9PROT</name>
<evidence type="ECO:0000313" key="19">
    <source>
        <dbReference type="Proteomes" id="UP000238196"/>
    </source>
</evidence>
<reference evidence="18 19" key="1">
    <citation type="submission" date="2018-02" db="EMBL/GenBank/DDBJ databases">
        <title>novel marine gammaproteobacteria from coastal saline agro ecosystem.</title>
        <authorList>
            <person name="Krishnan R."/>
            <person name="Ramesh Kumar N."/>
        </authorList>
    </citation>
    <scope>NUCLEOTIDE SEQUENCE [LARGE SCALE GENOMIC DNA]</scope>
    <source>
        <strain evidence="18 19">228</strain>
    </source>
</reference>
<evidence type="ECO:0000256" key="13">
    <source>
        <dbReference type="NCBIfam" id="TIGR02414"/>
    </source>
</evidence>
<evidence type="ECO:0000259" key="17">
    <source>
        <dbReference type="Pfam" id="PF17900"/>
    </source>
</evidence>
<gene>
    <name evidence="18" type="ORF">C4K68_12375</name>
</gene>
<dbReference type="PRINTS" id="PR00756">
    <property type="entry name" value="ALADIPTASE"/>
</dbReference>
<dbReference type="Proteomes" id="UP000238196">
    <property type="component" value="Unassembled WGS sequence"/>
</dbReference>
<evidence type="ECO:0000256" key="9">
    <source>
        <dbReference type="ARBA" id="ARBA00022801"/>
    </source>
</evidence>
<evidence type="ECO:0000256" key="6">
    <source>
        <dbReference type="ARBA" id="ARBA00022438"/>
    </source>
</evidence>
<evidence type="ECO:0000256" key="10">
    <source>
        <dbReference type="ARBA" id="ARBA00022833"/>
    </source>
</evidence>
<keyword evidence="11" id="KW-0482">Metalloprotease</keyword>
<dbReference type="GO" id="GO:0006508">
    <property type="term" value="P:proteolysis"/>
    <property type="evidence" value="ECO:0007669"/>
    <property type="project" value="UniProtKB-UniRule"/>
</dbReference>
<dbReference type="InterPro" id="IPR042097">
    <property type="entry name" value="Aminopeptidase_N-like_N_sf"/>
</dbReference>
<evidence type="ECO:0000256" key="3">
    <source>
        <dbReference type="ARBA" id="ARBA00010136"/>
    </source>
</evidence>